<feature type="binding site" evidence="7">
    <location>
        <position position="808"/>
    </location>
    <ligand>
        <name>ATP</name>
        <dbReference type="ChEBI" id="CHEBI:30616"/>
    </ligand>
</feature>
<dbReference type="GO" id="GO:0005634">
    <property type="term" value="C:nucleus"/>
    <property type="evidence" value="ECO:0007669"/>
    <property type="project" value="TreeGrafter"/>
</dbReference>
<dbReference type="PROSITE" id="PS00107">
    <property type="entry name" value="PROTEIN_KINASE_ATP"/>
    <property type="match status" value="1"/>
</dbReference>
<keyword evidence="2" id="KW-0158">Chromosome</keyword>
<dbReference type="GO" id="GO:0000776">
    <property type="term" value="C:kinetochore"/>
    <property type="evidence" value="ECO:0007669"/>
    <property type="project" value="UniProtKB-KW"/>
</dbReference>
<dbReference type="Pfam" id="PF00069">
    <property type="entry name" value="Pkinase"/>
    <property type="match status" value="1"/>
</dbReference>
<dbReference type="Gene3D" id="1.10.510.10">
    <property type="entry name" value="Transferase(Phosphotransferase) domain 1"/>
    <property type="match status" value="1"/>
</dbReference>
<proteinExistence type="predicted"/>
<evidence type="ECO:0008006" key="12">
    <source>
        <dbReference type="Google" id="ProtNLM"/>
    </source>
</evidence>
<evidence type="ECO:0000313" key="11">
    <source>
        <dbReference type="Proteomes" id="UP001152799"/>
    </source>
</evidence>
<evidence type="ECO:0000256" key="1">
    <source>
        <dbReference type="ARBA" id="ARBA00004629"/>
    </source>
</evidence>
<accession>A0A9N9MZ00</accession>
<keyword evidence="4" id="KW-0995">Kinetochore</keyword>
<dbReference type="GO" id="GO:0004672">
    <property type="term" value="F:protein kinase activity"/>
    <property type="evidence" value="ECO:0007669"/>
    <property type="project" value="InterPro"/>
</dbReference>
<dbReference type="FunFam" id="1.25.40.430:FF:000003">
    <property type="entry name" value="Checkpoint serine/threonine-protein kinase BUB1"/>
    <property type="match status" value="1"/>
</dbReference>
<dbReference type="SUPFAM" id="SSF56112">
    <property type="entry name" value="Protein kinase-like (PK-like)"/>
    <property type="match status" value="1"/>
</dbReference>
<dbReference type="PANTHER" id="PTHR14030">
    <property type="entry name" value="MITOTIC CHECKPOINT SERINE/THREONINE-PROTEIN KINASE BUB1"/>
    <property type="match status" value="1"/>
</dbReference>
<dbReference type="PROSITE" id="PS00108">
    <property type="entry name" value="PROTEIN_KINASE_ST"/>
    <property type="match status" value="1"/>
</dbReference>
<evidence type="ECO:0000313" key="10">
    <source>
        <dbReference type="EMBL" id="CAG9771963.1"/>
    </source>
</evidence>
<dbReference type="SMART" id="SM00220">
    <property type="entry name" value="S_TKc"/>
    <property type="match status" value="1"/>
</dbReference>
<organism evidence="10 11">
    <name type="scientific">Ceutorhynchus assimilis</name>
    <name type="common">cabbage seed weevil</name>
    <dbReference type="NCBI Taxonomy" id="467358"/>
    <lineage>
        <taxon>Eukaryota</taxon>
        <taxon>Metazoa</taxon>
        <taxon>Ecdysozoa</taxon>
        <taxon>Arthropoda</taxon>
        <taxon>Hexapoda</taxon>
        <taxon>Insecta</taxon>
        <taxon>Pterygota</taxon>
        <taxon>Neoptera</taxon>
        <taxon>Endopterygota</taxon>
        <taxon>Coleoptera</taxon>
        <taxon>Polyphaga</taxon>
        <taxon>Cucujiformia</taxon>
        <taxon>Curculionidae</taxon>
        <taxon>Ceutorhynchinae</taxon>
        <taxon>Ceutorhynchus</taxon>
    </lineage>
</organism>
<dbReference type="AlphaFoldDB" id="A0A9N9MZ00"/>
<name>A0A9N9MZ00_9CUCU</name>
<gene>
    <name evidence="10" type="ORF">CEUTPL_LOCUS12385</name>
</gene>
<keyword evidence="11" id="KW-1185">Reference proteome</keyword>
<dbReference type="OrthoDB" id="248495at2759"/>
<evidence type="ECO:0000256" key="3">
    <source>
        <dbReference type="ARBA" id="ARBA00022741"/>
    </source>
</evidence>
<feature type="domain" description="Protein kinase" evidence="8">
    <location>
        <begin position="779"/>
        <end position="1059"/>
    </location>
</feature>
<dbReference type="SMART" id="SM00777">
    <property type="entry name" value="Mad3_BUB1_I"/>
    <property type="match status" value="1"/>
</dbReference>
<dbReference type="Pfam" id="PF08311">
    <property type="entry name" value="Mad3_BUB1_I"/>
    <property type="match status" value="1"/>
</dbReference>
<reference evidence="10" key="1">
    <citation type="submission" date="2022-01" db="EMBL/GenBank/DDBJ databases">
        <authorList>
            <person name="King R."/>
        </authorList>
    </citation>
    <scope>NUCLEOTIDE SEQUENCE</scope>
</reference>
<dbReference type="GO" id="GO:0032991">
    <property type="term" value="C:protein-containing complex"/>
    <property type="evidence" value="ECO:0007669"/>
    <property type="project" value="UniProtKB-ARBA"/>
</dbReference>
<evidence type="ECO:0000256" key="2">
    <source>
        <dbReference type="ARBA" id="ARBA00022454"/>
    </source>
</evidence>
<evidence type="ECO:0000256" key="5">
    <source>
        <dbReference type="ARBA" id="ARBA00022840"/>
    </source>
</evidence>
<sequence>MDFDLSKENIQPLRRGRNPHQLEMALQAQTNPEYQVQLQQQKQEFEAQITNYQGDDPLEKYYEYIAWIEQSYPKNGHEGNCAGVLEYCLGLYENDPRYTNDIRFCKLWIKYIDSFPNPPELYRMMKSKNLCTGFADFYKAWAYYYEAAGDFQSAHNVIEEGKANLAQPYNELEDALKHIITAAGEHSLFGPNENRLQAKRQALTSLPSYKGKVNHVRHAGGSQMFGGGAIGVSSNVQLPQVFVDDGAGAGLSGGAAPVSIVTVAKRQEAPKENTMKPGPWTTVPHKKRVLSNHKLVPSFTLHEDESPQKCLPPNLPPVCLEDYANSSLKVALTNPSADDERPTNWHGYPKHKVYMDLNVEYSIEEIRALRYLKKEVQEVVCVEEEMDSILIEDDDDDCIVVVQDPPQMEQQGMFQIYQSPMAVNQASTIEIAPNHAVSHSPWKSQAEHQDFLQNVFSKNNESRLSNTPKFVIRQDSPAAPTGLYNLAFTPEASPKKAPSTPFEVYEQSMQELPPLAPPNGNAMKTTFRTLNADEVETGSRGGMDGAMAAQPIDGAKPSAVIPFSDSSSSSYDDPEQMAELLDCSSTQQFNFNLNAMRVSTPQDKTSQPMHSTNDQLESARKALFSKELYQCDKKALSTILEEKSYVTSSSSSGGTATKLSLYGQPTKMNTISEEHNSYLEQNLKANEELRRSFYASVMEDTPTPPVPMQYTPIHSPILNATQPLSQVPSDPFKAKLLNQLLDRVSFPGVHHQGFVHINGNPRLMVKKEKEPVFIGRDKYLIEKVLGKGQFGTVYKAYNYQMSCTVALKYQRPPNRWEFYICSELQARLSEHPLRDRFMDISIGYFSDQASILVSKFEPFGSLLDTANLIKLLPSKDRESLCIFFTLEMLKIVRAMHAAKIIHADIKPDNFLVMLTSCNGLALQLIDFGCSIDMSLFPDNAMFTTPISTENFICCEVRDGQPWSYHTDLFCVAASAHVLLFHEYINLKKCGGRWSFTSRLPRYTNNELWNLFFSSLLNQQLGIADLATLERRFTKELEETVRQKDLRLQLVSLTNLLKKR</sequence>
<dbReference type="GO" id="GO:0007094">
    <property type="term" value="P:mitotic spindle assembly checkpoint signaling"/>
    <property type="evidence" value="ECO:0007669"/>
    <property type="project" value="InterPro"/>
</dbReference>
<dbReference type="CDD" id="cd13981">
    <property type="entry name" value="STKc_Bub1_BubR1"/>
    <property type="match status" value="1"/>
</dbReference>
<comment type="subcellular location">
    <subcellularLocation>
        <location evidence="1">Chromosome</location>
        <location evidence="1">Centromere</location>
        <location evidence="1">Kinetochore</location>
    </subcellularLocation>
</comment>
<dbReference type="PANTHER" id="PTHR14030:SF4">
    <property type="entry name" value="BUB1 KINASE, ISOFORM A-RELATED"/>
    <property type="match status" value="1"/>
</dbReference>
<dbReference type="GO" id="GO:0005524">
    <property type="term" value="F:ATP binding"/>
    <property type="evidence" value="ECO:0007669"/>
    <property type="project" value="UniProtKB-UniRule"/>
</dbReference>
<dbReference type="InterPro" id="IPR011009">
    <property type="entry name" value="Kinase-like_dom_sf"/>
</dbReference>
<keyword evidence="6" id="KW-0137">Centromere</keyword>
<dbReference type="EMBL" id="OU892283">
    <property type="protein sequence ID" value="CAG9771963.1"/>
    <property type="molecule type" value="Genomic_DNA"/>
</dbReference>
<dbReference type="InterPro" id="IPR015661">
    <property type="entry name" value="Bub1/Mad3"/>
</dbReference>
<evidence type="ECO:0000259" key="8">
    <source>
        <dbReference type="PROSITE" id="PS50011"/>
    </source>
</evidence>
<evidence type="ECO:0000256" key="4">
    <source>
        <dbReference type="ARBA" id="ARBA00022838"/>
    </source>
</evidence>
<dbReference type="Proteomes" id="UP001152799">
    <property type="component" value="Chromosome 7"/>
</dbReference>
<dbReference type="PROSITE" id="PS50011">
    <property type="entry name" value="PROTEIN_KINASE_DOM"/>
    <property type="match status" value="1"/>
</dbReference>
<evidence type="ECO:0000256" key="6">
    <source>
        <dbReference type="ARBA" id="ARBA00023328"/>
    </source>
</evidence>
<dbReference type="InterPro" id="IPR017441">
    <property type="entry name" value="Protein_kinase_ATP_BS"/>
</dbReference>
<dbReference type="InterPro" id="IPR013212">
    <property type="entry name" value="Mad3/Bub1_I"/>
</dbReference>
<evidence type="ECO:0000259" key="9">
    <source>
        <dbReference type="PROSITE" id="PS51489"/>
    </source>
</evidence>
<dbReference type="InterPro" id="IPR008271">
    <property type="entry name" value="Ser/Thr_kinase_AS"/>
</dbReference>
<feature type="domain" description="BUB1 N-terminal" evidence="9">
    <location>
        <begin position="45"/>
        <end position="205"/>
    </location>
</feature>
<protein>
    <recommendedName>
        <fullName evidence="12">Mitotic checkpoint serine/threonine-protein kinase BUB1</fullName>
    </recommendedName>
</protein>
<dbReference type="Gene3D" id="1.25.40.430">
    <property type="match status" value="1"/>
</dbReference>
<dbReference type="InterPro" id="IPR000719">
    <property type="entry name" value="Prot_kinase_dom"/>
</dbReference>
<keyword evidence="3 7" id="KW-0547">Nucleotide-binding</keyword>
<keyword evidence="5 7" id="KW-0067">ATP-binding</keyword>
<evidence type="ECO:0000256" key="7">
    <source>
        <dbReference type="PROSITE-ProRule" id="PRU10141"/>
    </source>
</evidence>
<dbReference type="PROSITE" id="PS51489">
    <property type="entry name" value="BUB1_N"/>
    <property type="match status" value="1"/>
</dbReference>
<dbReference type="GO" id="GO:0051754">
    <property type="term" value="P:meiotic sister chromatid cohesion, centromeric"/>
    <property type="evidence" value="ECO:0007669"/>
    <property type="project" value="TreeGrafter"/>
</dbReference>